<sequence>MSQMTISMVQMTIQTVQNCHFCGTNDQLYGRNDHFYGTDDHFCGTNDHLYGTNDHSNAPPLCETSLEKSISNDIADEINRLDISEPSSPILKPPNDELTDFSFPFQYDGSNNSSIESDELLQPEPEHQPQPLPESEPRPIALGDFYTTVNNDVTIDRTKTDELYEVILQLKKEKRSTMKQFNSEIRSIREEIKKLHRNLNELVKNKNEKNVQLTQKINEHILKWKFFDCGMPNNTSLTSFVHSNKGGSQLVHDDFVFNLNKKTTTKRYWRCTMTNCTVYIHTDTNNNLLHITGEHNHLFEPETLRVKQFRTVLKERVVNETVPIQKIYDEEIAKANLSVDVLASIPLAHHIQPGLNQARRKLTPILPESNSFNIPEGYQTTASGEPFLICDKLVSRKKRMLIFGSPNQLQLLFDSSIIFLDGTFRSTPPFFDQIFTIHGLKFDCAFPCIFALLPDRKKSTYQQLFKELNAVAVSMGRTWKPDQIMSDFETSLIPAISTEFPESVHKGCYFHFSQCLYRRIQSLGLATAYSHDESVRSCCRKLMALPLLPIQEVETSFYDLRATADPTLKQQLRELFLYFDEYWINNIPIKMWNIHDNQHRTNNICEGFHNRFNRRMEQAHANIWSFIRCIVREESRFQHLYVQINTGSKRRPRSSYTNGIQKRIDTLMQRYNNKQID</sequence>
<protein>
    <recommendedName>
        <fullName evidence="10">MULE transposase domain-containing protein</fullName>
    </recommendedName>
</protein>
<evidence type="ECO:0000256" key="1">
    <source>
        <dbReference type="ARBA" id="ARBA00022723"/>
    </source>
</evidence>
<name>A0A818H085_9BILA</name>
<evidence type="ECO:0000256" key="4">
    <source>
        <dbReference type="SAM" id="Coils"/>
    </source>
</evidence>
<evidence type="ECO:0000313" key="8">
    <source>
        <dbReference type="EMBL" id="CAF3500579.1"/>
    </source>
</evidence>
<gene>
    <name evidence="8" type="ORF">LUA448_LOCUS25268</name>
</gene>
<feature type="region of interest" description="Disordered" evidence="5">
    <location>
        <begin position="112"/>
        <end position="138"/>
    </location>
</feature>
<keyword evidence="2" id="KW-0863">Zinc-finger</keyword>
<dbReference type="EMBL" id="CAJNYD010003356">
    <property type="protein sequence ID" value="CAF3500579.1"/>
    <property type="molecule type" value="Genomic_DNA"/>
</dbReference>
<comment type="caution">
    <text evidence="8">The sequence shown here is derived from an EMBL/GenBank/DDBJ whole genome shotgun (WGS) entry which is preliminary data.</text>
</comment>
<evidence type="ECO:0000256" key="3">
    <source>
        <dbReference type="ARBA" id="ARBA00022833"/>
    </source>
</evidence>
<feature type="domain" description="FLYWCH-type" evidence="6">
    <location>
        <begin position="240"/>
        <end position="297"/>
    </location>
</feature>
<keyword evidence="3" id="KW-0862">Zinc</keyword>
<dbReference type="AlphaFoldDB" id="A0A818H085"/>
<evidence type="ECO:0008006" key="10">
    <source>
        <dbReference type="Google" id="ProtNLM"/>
    </source>
</evidence>
<dbReference type="InterPro" id="IPR007588">
    <property type="entry name" value="Znf_FLYWCH"/>
</dbReference>
<evidence type="ECO:0000256" key="5">
    <source>
        <dbReference type="SAM" id="MobiDB-lite"/>
    </source>
</evidence>
<dbReference type="GO" id="GO:0008270">
    <property type="term" value="F:zinc ion binding"/>
    <property type="evidence" value="ECO:0007669"/>
    <property type="project" value="UniProtKB-KW"/>
</dbReference>
<reference evidence="8" key="1">
    <citation type="submission" date="2021-02" db="EMBL/GenBank/DDBJ databases">
        <authorList>
            <person name="Nowell W R."/>
        </authorList>
    </citation>
    <scope>NUCLEOTIDE SEQUENCE</scope>
</reference>
<feature type="domain" description="MULE transposase" evidence="7">
    <location>
        <begin position="418"/>
        <end position="514"/>
    </location>
</feature>
<dbReference type="Gene3D" id="2.20.25.240">
    <property type="match status" value="1"/>
</dbReference>
<dbReference type="Pfam" id="PF04500">
    <property type="entry name" value="FLYWCH"/>
    <property type="match status" value="1"/>
</dbReference>
<proteinExistence type="predicted"/>
<evidence type="ECO:0000259" key="7">
    <source>
        <dbReference type="Pfam" id="PF10551"/>
    </source>
</evidence>
<dbReference type="InterPro" id="IPR018289">
    <property type="entry name" value="MULE_transposase_dom"/>
</dbReference>
<organism evidence="8 9">
    <name type="scientific">Rotaria socialis</name>
    <dbReference type="NCBI Taxonomy" id="392032"/>
    <lineage>
        <taxon>Eukaryota</taxon>
        <taxon>Metazoa</taxon>
        <taxon>Spiralia</taxon>
        <taxon>Gnathifera</taxon>
        <taxon>Rotifera</taxon>
        <taxon>Eurotatoria</taxon>
        <taxon>Bdelloidea</taxon>
        <taxon>Philodinida</taxon>
        <taxon>Philodinidae</taxon>
        <taxon>Rotaria</taxon>
    </lineage>
</organism>
<accession>A0A818H085</accession>
<keyword evidence="4" id="KW-0175">Coiled coil</keyword>
<dbReference type="Proteomes" id="UP000663833">
    <property type="component" value="Unassembled WGS sequence"/>
</dbReference>
<feature type="non-terminal residue" evidence="8">
    <location>
        <position position="1"/>
    </location>
</feature>
<feature type="coiled-coil region" evidence="4">
    <location>
        <begin position="171"/>
        <end position="223"/>
    </location>
</feature>
<evidence type="ECO:0000313" key="9">
    <source>
        <dbReference type="Proteomes" id="UP000663833"/>
    </source>
</evidence>
<keyword evidence="1" id="KW-0479">Metal-binding</keyword>
<evidence type="ECO:0000256" key="2">
    <source>
        <dbReference type="ARBA" id="ARBA00022771"/>
    </source>
</evidence>
<dbReference type="Pfam" id="PF10551">
    <property type="entry name" value="MULE"/>
    <property type="match status" value="1"/>
</dbReference>
<evidence type="ECO:0000259" key="6">
    <source>
        <dbReference type="Pfam" id="PF04500"/>
    </source>
</evidence>
<dbReference type="PANTHER" id="PTHR47160:SF10">
    <property type="entry name" value="MULE TRANSPOSASE DOMAIN-CONTAINING PROTEIN"/>
    <property type="match status" value="1"/>
</dbReference>
<dbReference type="PANTHER" id="PTHR47160">
    <property type="entry name" value="PUTATIVE-RELATED"/>
    <property type="match status" value="1"/>
</dbReference>